<reference evidence="2" key="1">
    <citation type="submission" date="2021-03" db="EMBL/GenBank/DDBJ databases">
        <authorList>
            <person name="Lu T."/>
            <person name="Wang Q."/>
            <person name="Han X."/>
        </authorList>
    </citation>
    <scope>NUCLEOTIDE SEQUENCE</scope>
    <source>
        <strain evidence="2">WQ 2009</strain>
    </source>
</reference>
<dbReference type="EMBL" id="JAGKSB010000006">
    <property type="protein sequence ID" value="MBP3943213.1"/>
    <property type="molecule type" value="Genomic_DNA"/>
</dbReference>
<sequence>MSIEQKTALRDVHIIRYISPFREGGSLPALVDADDGFSYVIKFRGAGQGRKALIAEIIGAELARILKLRIPELVFAELDESFGRTEPDEEIQDLLKFSVGKNLGLHFLQGSVTYDATVDKLAALEASKIVWLDALIMNVDRTVRNTNMLIWHKELWLIDHGAALYFHHSWDNWKETSIKPFVQIKDHVLLKDATLVEQVDQEFKSLFTQARIEAIVAVIPDAWLEDPERGLSAANARAVYIEFLCTRLAHSELFVNQINNARTNLI</sequence>
<evidence type="ECO:0000313" key="2">
    <source>
        <dbReference type="EMBL" id="MBP3943213.1"/>
    </source>
</evidence>
<dbReference type="Pfam" id="PF20613">
    <property type="entry name" value="HipA_2"/>
    <property type="match status" value="1"/>
</dbReference>
<organism evidence="2 3">
    <name type="scientific">Rhinopithecimicrobium faecis</name>
    <dbReference type="NCBI Taxonomy" id="2820698"/>
    <lineage>
        <taxon>Bacteria</taxon>
        <taxon>Pseudomonadati</taxon>
        <taxon>Bacteroidota</taxon>
        <taxon>Sphingobacteriia</taxon>
        <taxon>Sphingobacteriales</taxon>
        <taxon>Sphingobacteriaceae</taxon>
        <taxon>Rhinopithecimicrobium</taxon>
    </lineage>
</organism>
<keyword evidence="3" id="KW-1185">Reference proteome</keyword>
<evidence type="ECO:0000313" key="3">
    <source>
        <dbReference type="Proteomes" id="UP000679691"/>
    </source>
</evidence>
<comment type="caution">
    <text evidence="2">The sequence shown here is derived from an EMBL/GenBank/DDBJ whole genome shotgun (WGS) entry which is preliminary data.</text>
</comment>
<accession>A0A8T4H9V7</accession>
<proteinExistence type="predicted"/>
<dbReference type="GO" id="GO:0008483">
    <property type="term" value="F:transaminase activity"/>
    <property type="evidence" value="ECO:0007669"/>
    <property type="project" value="UniProtKB-KW"/>
</dbReference>
<keyword evidence="2" id="KW-0032">Aminotransferase</keyword>
<evidence type="ECO:0000259" key="1">
    <source>
        <dbReference type="Pfam" id="PF20613"/>
    </source>
</evidence>
<name>A0A8T4H9V7_9SPHI</name>
<dbReference type="Proteomes" id="UP000679691">
    <property type="component" value="Unassembled WGS sequence"/>
</dbReference>
<dbReference type="InterPro" id="IPR046748">
    <property type="entry name" value="HipA_2"/>
</dbReference>
<keyword evidence="2" id="KW-0808">Transferase</keyword>
<dbReference type="RefSeq" id="WP_353546703.1">
    <property type="nucleotide sequence ID" value="NZ_JAGKSB010000006.1"/>
</dbReference>
<feature type="domain" description="HipA-like kinase" evidence="1">
    <location>
        <begin position="15"/>
        <end position="248"/>
    </location>
</feature>
<dbReference type="AlphaFoldDB" id="A0A8T4H9V7"/>
<gene>
    <name evidence="2" type="ORF">J5U18_06510</name>
</gene>
<protein>
    <submittedName>
        <fullName evidence="2">Aminotransferase class I and II</fullName>
    </submittedName>
</protein>